<evidence type="ECO:0000313" key="2">
    <source>
        <dbReference type="EMBL" id="CAL5996035.1"/>
    </source>
</evidence>
<keyword evidence="4" id="KW-1185">Reference proteome</keyword>
<dbReference type="EMBL" id="CAXDID020000080">
    <property type="protein sequence ID" value="CAL6018299.1"/>
    <property type="molecule type" value="Genomic_DNA"/>
</dbReference>
<name>A0AA86RFG8_9EUKA</name>
<proteinExistence type="predicted"/>
<comment type="caution">
    <text evidence="1">The sequence shown here is derived from an EMBL/GenBank/DDBJ whole genome shotgun (WGS) entry which is preliminary data.</text>
</comment>
<organism evidence="1">
    <name type="scientific">Hexamita inflata</name>
    <dbReference type="NCBI Taxonomy" id="28002"/>
    <lineage>
        <taxon>Eukaryota</taxon>
        <taxon>Metamonada</taxon>
        <taxon>Diplomonadida</taxon>
        <taxon>Hexamitidae</taxon>
        <taxon>Hexamitinae</taxon>
        <taxon>Hexamita</taxon>
    </lineage>
</organism>
<dbReference type="EMBL" id="CATOUU010001090">
    <property type="protein sequence ID" value="CAI9971299.1"/>
    <property type="molecule type" value="Genomic_DNA"/>
</dbReference>
<protein>
    <submittedName>
        <fullName evidence="2">Hypothetical_protein</fullName>
    </submittedName>
</protein>
<dbReference type="Proteomes" id="UP001642409">
    <property type="component" value="Unassembled WGS sequence"/>
</dbReference>
<evidence type="ECO:0000313" key="4">
    <source>
        <dbReference type="Proteomes" id="UP001642409"/>
    </source>
</evidence>
<evidence type="ECO:0000313" key="1">
    <source>
        <dbReference type="EMBL" id="CAI9971299.1"/>
    </source>
</evidence>
<evidence type="ECO:0000313" key="3">
    <source>
        <dbReference type="EMBL" id="CAL6018299.1"/>
    </source>
</evidence>
<dbReference type="AlphaFoldDB" id="A0AA86RFG8"/>
<gene>
    <name evidence="2" type="ORF">HINF_LOCUS14487</name>
    <name evidence="3" type="ORF">HINF_LOCUS26401</name>
    <name evidence="1" type="ORF">HINF_LOCUS58944</name>
</gene>
<dbReference type="EMBL" id="CAXDID020000034">
    <property type="protein sequence ID" value="CAL5996035.1"/>
    <property type="molecule type" value="Genomic_DNA"/>
</dbReference>
<sequence length="200" mass="23516">MQTLYLKTQQKLREIFTKQNPKIAMLKNRIFLMQRGKIFEVIVNNMIQIHVLPNFDAESYGMITFGDLLLMTTGSALYQITQTEIIPYSIVGVEKPINGDFNYVFIQFCNKSILQAKYLYHLTEEFAICISSKKISKIHFGWLELFETTDRGTAKYQIDLTKDQLEQVEMYYDDEFSRRITNIDPKQSIRAEATYVKYLE</sequence>
<reference evidence="1" key="1">
    <citation type="submission" date="2023-06" db="EMBL/GenBank/DDBJ databases">
        <authorList>
            <person name="Kurt Z."/>
        </authorList>
    </citation>
    <scope>NUCLEOTIDE SEQUENCE</scope>
</reference>
<reference evidence="2 4" key="2">
    <citation type="submission" date="2024-07" db="EMBL/GenBank/DDBJ databases">
        <authorList>
            <person name="Akdeniz Z."/>
        </authorList>
    </citation>
    <scope>NUCLEOTIDE SEQUENCE [LARGE SCALE GENOMIC DNA]</scope>
</reference>
<accession>A0AA86RFG8</accession>